<dbReference type="Gene3D" id="3.30.420.240">
    <property type="match status" value="1"/>
</dbReference>
<accession>A0A7X3LGP1</accession>
<dbReference type="AlphaFoldDB" id="A0A7X3LGP1"/>
<comment type="caution">
    <text evidence="1">The sequence shown here is derived from an EMBL/GenBank/DDBJ whole genome shotgun (WGS) entry which is preliminary data.</text>
</comment>
<gene>
    <name evidence="1" type="ORF">GRF59_15165</name>
</gene>
<dbReference type="Proteomes" id="UP000460318">
    <property type="component" value="Unassembled WGS sequence"/>
</dbReference>
<organism evidence="1 2">
    <name type="scientific">Paenibacillus dendrobii</name>
    <dbReference type="NCBI Taxonomy" id="2691084"/>
    <lineage>
        <taxon>Bacteria</taxon>
        <taxon>Bacillati</taxon>
        <taxon>Bacillota</taxon>
        <taxon>Bacilli</taxon>
        <taxon>Bacillales</taxon>
        <taxon>Paenibacillaceae</taxon>
        <taxon>Paenibacillus</taxon>
    </lineage>
</organism>
<protein>
    <recommendedName>
        <fullName evidence="3">Terminase</fullName>
    </recommendedName>
</protein>
<dbReference type="EMBL" id="WUBI01000002">
    <property type="protein sequence ID" value="MWV44961.1"/>
    <property type="molecule type" value="Genomic_DNA"/>
</dbReference>
<dbReference type="Gene3D" id="3.40.50.300">
    <property type="entry name" value="P-loop containing nucleotide triphosphate hydrolases"/>
    <property type="match status" value="1"/>
</dbReference>
<reference evidence="1 2" key="1">
    <citation type="submission" date="2019-12" db="EMBL/GenBank/DDBJ databases">
        <title>Paenibacillus sp. nov., an endophytic bacterium isolated from the stem of Dendrobium.</title>
        <authorList>
            <person name="Zhao R."/>
        </authorList>
    </citation>
    <scope>NUCLEOTIDE SEQUENCE [LARGE SCALE GENOMIC DNA]</scope>
    <source>
        <strain evidence="1 2">HJL G12</strain>
    </source>
</reference>
<sequence length="585" mass="66615">MMTSYNNFQSNSAKHTKNRLDVRNPDFNNTVEMKTENQIDNFTRNLSKYKDFVSWCRWNPDLWYDLITPETGGIRLDLDQRVFLRSIARFLSTYGVFPRGYGKTLIEVMGMVHAAIFYPDIEISMTAQTLQNASSIFEDKWRELIRFYPLLKNEVAGNPSFSKDSAEVNFISGGRIDVLANAQSSKGQRRKRLQIEESALLNNALFEDCLEPIPNVPRRTIGREAVINPEELNGQINFFTTSGFRGSDEFERNLRMLDEMAELKGKMVIGSDWQLAVNYGRGEPKSALLDKKSKLSPTFFAMNYESKWVGASDGAIVNINKVIDLRTLSSPEFKSDGKSEYVISVDVARSSSQNNNQTSISILKIKRSKDGKILKIYLVNLINLPNGLNFSAQAIEVKRLKLLYDAKIVVVDTNGVGVGLKDELLKDTVDPITGDNLGCWNTINTDDDPESSESEKILYALTSQGINHDIIVNFIDMVESGKLQLLVKNTNNNYDINDKEHVRKIYPHTQTDLLLEEVANLKIKQLPGGKFTVEQLTKRVDKDRYSSLSMGLWYIKAFMDKTREKVNLNPHDFFLMRKPNIYSKH</sequence>
<keyword evidence="2" id="KW-1185">Reference proteome</keyword>
<evidence type="ECO:0000313" key="1">
    <source>
        <dbReference type="EMBL" id="MWV44961.1"/>
    </source>
</evidence>
<dbReference type="InterPro" id="IPR027417">
    <property type="entry name" value="P-loop_NTPase"/>
</dbReference>
<evidence type="ECO:0008006" key="3">
    <source>
        <dbReference type="Google" id="ProtNLM"/>
    </source>
</evidence>
<evidence type="ECO:0000313" key="2">
    <source>
        <dbReference type="Proteomes" id="UP000460318"/>
    </source>
</evidence>
<proteinExistence type="predicted"/>
<name>A0A7X3LGP1_9BACL</name>